<sequence>MKYFGVTLASTEATHITRDNFFEPLDLTIRKRLLFNYALKNRRWIKVNGFLRRPGDWINEKEAFEVTNLASRLPLEQLQRRYPDYYPLINKSQWLQHRDEAQQLFDTFIPKVKRRKRARYEDEIMEFCHDNGFQQIDSLRTHTARSAGAYVLVLDDYLSIYFSVVPNIATAITAHWDALLDLDAITSLDALPIDAFKALDTTRIFVRTTEKRNLDKLKTELADLVPYRYTLNQSSPGLPGINSKQETNLALFPKGVEVHDAMGGYELFEYDLARELNIHPRKDDKK</sequence>
<reference evidence="1 2" key="1">
    <citation type="journal article" date="2015" name="Genome Announc.">
        <title>Expanding the biotechnology potential of lactobacilli through comparative genomics of 213 strains and associated genera.</title>
        <authorList>
            <person name="Sun Z."/>
            <person name="Harris H.M."/>
            <person name="McCann A."/>
            <person name="Guo C."/>
            <person name="Argimon S."/>
            <person name="Zhang W."/>
            <person name="Yang X."/>
            <person name="Jeffery I.B."/>
            <person name="Cooney J.C."/>
            <person name="Kagawa T.F."/>
            <person name="Liu W."/>
            <person name="Song Y."/>
            <person name="Salvetti E."/>
            <person name="Wrobel A."/>
            <person name="Rasinkangas P."/>
            <person name="Parkhill J."/>
            <person name="Rea M.C."/>
            <person name="O'Sullivan O."/>
            <person name="Ritari J."/>
            <person name="Douillard F.P."/>
            <person name="Paul Ross R."/>
            <person name="Yang R."/>
            <person name="Briner A.E."/>
            <person name="Felis G.E."/>
            <person name="de Vos W.M."/>
            <person name="Barrangou R."/>
            <person name="Klaenhammer T.R."/>
            <person name="Caufield P.W."/>
            <person name="Cui Y."/>
            <person name="Zhang H."/>
            <person name="O'Toole P.W."/>
        </authorList>
    </citation>
    <scope>NUCLEOTIDE SEQUENCE [LARGE SCALE GENOMIC DNA]</scope>
    <source>
        <strain evidence="1 2">DSM 20178</strain>
    </source>
</reference>
<comment type="caution">
    <text evidence="1">The sequence shown here is derived from an EMBL/GenBank/DDBJ whole genome shotgun (WGS) entry which is preliminary data.</text>
</comment>
<evidence type="ECO:0000313" key="2">
    <source>
        <dbReference type="Proteomes" id="UP000051984"/>
    </source>
</evidence>
<dbReference type="RefSeq" id="WP_010492759.1">
    <property type="nucleotide sequence ID" value="NZ_AZCT01000007.1"/>
</dbReference>
<gene>
    <name evidence="1" type="ORF">FD51_GL002771</name>
</gene>
<name>A0A0R1ESW3_LACZE</name>
<proteinExistence type="predicted"/>
<organism evidence="1 2">
    <name type="scientific">Lacticaseibacillus zeae DSM 20178 = KCTC 3804</name>
    <dbReference type="NCBI Taxonomy" id="1423816"/>
    <lineage>
        <taxon>Bacteria</taxon>
        <taxon>Bacillati</taxon>
        <taxon>Bacillota</taxon>
        <taxon>Bacilli</taxon>
        <taxon>Lactobacillales</taxon>
        <taxon>Lactobacillaceae</taxon>
        <taxon>Lacticaseibacillus</taxon>
    </lineage>
</organism>
<protein>
    <submittedName>
        <fullName evidence="1">Uncharacterized protein</fullName>
    </submittedName>
</protein>
<dbReference type="EMBL" id="AZCT01000007">
    <property type="protein sequence ID" value="KRK12424.1"/>
    <property type="molecule type" value="Genomic_DNA"/>
</dbReference>
<accession>A0A0R1ESW3</accession>
<dbReference type="eggNOG" id="ENOG5033K66">
    <property type="taxonomic scope" value="Bacteria"/>
</dbReference>
<dbReference type="AlphaFoldDB" id="A0A0R1ESW3"/>
<dbReference type="Proteomes" id="UP000051984">
    <property type="component" value="Unassembled WGS sequence"/>
</dbReference>
<dbReference type="PATRIC" id="fig|1423816.3.peg.2883"/>
<evidence type="ECO:0000313" key="1">
    <source>
        <dbReference type="EMBL" id="KRK12424.1"/>
    </source>
</evidence>